<dbReference type="CDD" id="cd06577">
    <property type="entry name" value="PASTA_pknB"/>
    <property type="match status" value="1"/>
</dbReference>
<dbReference type="AlphaFoldDB" id="A0A5C7T837"/>
<evidence type="ECO:0000259" key="1">
    <source>
        <dbReference type="PROSITE" id="PS51178"/>
    </source>
</evidence>
<organism evidence="2 3">
    <name type="scientific">Thauera aminoaromatica</name>
    <dbReference type="NCBI Taxonomy" id="164330"/>
    <lineage>
        <taxon>Bacteria</taxon>
        <taxon>Pseudomonadati</taxon>
        <taxon>Pseudomonadota</taxon>
        <taxon>Betaproteobacteria</taxon>
        <taxon>Rhodocyclales</taxon>
        <taxon>Zoogloeaceae</taxon>
        <taxon>Thauera</taxon>
    </lineage>
</organism>
<sequence length="376" mass="41226">MNDPSNWRFLGRSRSRLHILGGRMNVPSIYEVLDFEPQERGLSLLADVTIGMVLADPSKQRELEELRKAFYEELKSLGAHESLIEVYWESVMSQRADDVRWRDLLLEVGSDIRESRRAIVMADLCLEANTVDYEDLTNGPAARRLNAILDILDVPFASQDVQGFHLSMTENLATLKSNWVHEAGAFGASVAGGFASGFFLVPSINTATQKGVEFAMGHVQKADPFDVAVADLLACAVAADASSGGDEDFFAIVSRMRDLALDSSKEFGRHREISANVYTGSSAEADRHRRVLNGALQVLEEVHPSGDRMVVLEDVAGMPLSAARSLLEAEGFQVVVQSGDRVVFNEHNWIVQKQVGAGKPGELVTPGTEVILTVRK</sequence>
<reference evidence="2 3" key="1">
    <citation type="submission" date="2018-09" db="EMBL/GenBank/DDBJ databases">
        <title>Metagenome Assembled Genomes from an Advanced Water Purification Facility.</title>
        <authorList>
            <person name="Stamps B.W."/>
            <person name="Spear J.R."/>
        </authorList>
    </citation>
    <scope>NUCLEOTIDE SEQUENCE [LARGE SCALE GENOMIC DNA]</scope>
    <source>
        <strain evidence="2">Bin_27_1</strain>
    </source>
</reference>
<evidence type="ECO:0000313" key="3">
    <source>
        <dbReference type="Proteomes" id="UP000321192"/>
    </source>
</evidence>
<comment type="caution">
    <text evidence="2">The sequence shown here is derived from an EMBL/GenBank/DDBJ whole genome shotgun (WGS) entry which is preliminary data.</text>
</comment>
<protein>
    <submittedName>
        <fullName evidence="2">PASTA domain-containing protein</fullName>
    </submittedName>
</protein>
<dbReference type="Proteomes" id="UP000321192">
    <property type="component" value="Unassembled WGS sequence"/>
</dbReference>
<gene>
    <name evidence="2" type="ORF">E6Q80_02660</name>
</gene>
<accession>A0A5C7T837</accession>
<dbReference type="Pfam" id="PF03793">
    <property type="entry name" value="PASTA"/>
    <property type="match status" value="1"/>
</dbReference>
<dbReference type="EMBL" id="SSFD01000036">
    <property type="protein sequence ID" value="TXH91456.1"/>
    <property type="molecule type" value="Genomic_DNA"/>
</dbReference>
<dbReference type="Gene3D" id="3.30.10.20">
    <property type="match status" value="1"/>
</dbReference>
<feature type="domain" description="PASTA" evidence="1">
    <location>
        <begin position="306"/>
        <end position="376"/>
    </location>
</feature>
<proteinExistence type="predicted"/>
<evidence type="ECO:0000313" key="2">
    <source>
        <dbReference type="EMBL" id="TXH91456.1"/>
    </source>
</evidence>
<name>A0A5C7T837_THASP</name>
<dbReference type="PROSITE" id="PS51178">
    <property type="entry name" value="PASTA"/>
    <property type="match status" value="1"/>
</dbReference>
<dbReference type="InterPro" id="IPR005543">
    <property type="entry name" value="PASTA_dom"/>
</dbReference>